<dbReference type="EMBL" id="ASHM01057629">
    <property type="protein sequence ID" value="PNX88769.1"/>
    <property type="molecule type" value="Genomic_DNA"/>
</dbReference>
<organism evidence="2 3">
    <name type="scientific">Trifolium pratense</name>
    <name type="common">Red clover</name>
    <dbReference type="NCBI Taxonomy" id="57577"/>
    <lineage>
        <taxon>Eukaryota</taxon>
        <taxon>Viridiplantae</taxon>
        <taxon>Streptophyta</taxon>
        <taxon>Embryophyta</taxon>
        <taxon>Tracheophyta</taxon>
        <taxon>Spermatophyta</taxon>
        <taxon>Magnoliopsida</taxon>
        <taxon>eudicotyledons</taxon>
        <taxon>Gunneridae</taxon>
        <taxon>Pentapetalae</taxon>
        <taxon>rosids</taxon>
        <taxon>fabids</taxon>
        <taxon>Fabales</taxon>
        <taxon>Fabaceae</taxon>
        <taxon>Papilionoideae</taxon>
        <taxon>50 kb inversion clade</taxon>
        <taxon>NPAAA clade</taxon>
        <taxon>Hologalegina</taxon>
        <taxon>IRL clade</taxon>
        <taxon>Trifolieae</taxon>
        <taxon>Trifolium</taxon>
    </lineage>
</organism>
<gene>
    <name evidence="2" type="ORF">L195_g044883</name>
</gene>
<feature type="non-terminal residue" evidence="2">
    <location>
        <position position="1"/>
    </location>
</feature>
<dbReference type="Proteomes" id="UP000236291">
    <property type="component" value="Unassembled WGS sequence"/>
</dbReference>
<evidence type="ECO:0000256" key="1">
    <source>
        <dbReference type="SAM" id="MobiDB-lite"/>
    </source>
</evidence>
<evidence type="ECO:0000313" key="3">
    <source>
        <dbReference type="Proteomes" id="UP000236291"/>
    </source>
</evidence>
<sequence>GPGGRPGFGRGSGGFGAPTSSNDA</sequence>
<proteinExistence type="predicted"/>
<dbReference type="AlphaFoldDB" id="A0A2K3MDD3"/>
<accession>A0A2K3MDD3</accession>
<reference evidence="2 3" key="1">
    <citation type="journal article" date="2014" name="Am. J. Bot.">
        <title>Genome assembly and annotation for red clover (Trifolium pratense; Fabaceae).</title>
        <authorList>
            <person name="Istvanek J."/>
            <person name="Jaros M."/>
            <person name="Krenek A."/>
            <person name="Repkova J."/>
        </authorList>
    </citation>
    <scope>NUCLEOTIDE SEQUENCE [LARGE SCALE GENOMIC DNA]</scope>
    <source>
        <strain evidence="3">cv. Tatra</strain>
        <tissue evidence="2">Young leaves</tissue>
    </source>
</reference>
<comment type="caution">
    <text evidence="2">The sequence shown here is derived from an EMBL/GenBank/DDBJ whole genome shotgun (WGS) entry which is preliminary data.</text>
</comment>
<name>A0A2K3MDD3_TRIPR</name>
<protein>
    <submittedName>
        <fullName evidence="2">Uncharacterized protein</fullName>
    </submittedName>
</protein>
<feature type="region of interest" description="Disordered" evidence="1">
    <location>
        <begin position="1"/>
        <end position="24"/>
    </location>
</feature>
<evidence type="ECO:0000313" key="2">
    <source>
        <dbReference type="EMBL" id="PNX88769.1"/>
    </source>
</evidence>
<reference evidence="2 3" key="2">
    <citation type="journal article" date="2017" name="Front. Plant Sci.">
        <title>Gene Classification and Mining of Molecular Markers Useful in Red Clover (Trifolium pratense) Breeding.</title>
        <authorList>
            <person name="Istvanek J."/>
            <person name="Dluhosova J."/>
            <person name="Dluhos P."/>
            <person name="Patkova L."/>
            <person name="Nedelnik J."/>
            <person name="Repkova J."/>
        </authorList>
    </citation>
    <scope>NUCLEOTIDE SEQUENCE [LARGE SCALE GENOMIC DNA]</scope>
    <source>
        <strain evidence="3">cv. Tatra</strain>
        <tissue evidence="2">Young leaves</tissue>
    </source>
</reference>
<feature type="compositionally biased region" description="Gly residues" evidence="1">
    <location>
        <begin position="1"/>
        <end position="16"/>
    </location>
</feature>